<evidence type="ECO:0000256" key="3">
    <source>
        <dbReference type="ARBA" id="ARBA00022679"/>
    </source>
</evidence>
<evidence type="ECO:0000256" key="5">
    <source>
        <dbReference type="ARBA" id="ARBA00022747"/>
    </source>
</evidence>
<evidence type="ECO:0000256" key="7">
    <source>
        <dbReference type="PROSITE-ProRule" id="PRU01016"/>
    </source>
</evidence>
<dbReference type="REBASE" id="965943">
    <property type="entry name" value="M.NpeMAG1ORF800P"/>
</dbReference>
<dbReference type="PROSITE" id="PS51679">
    <property type="entry name" value="SAM_MT_C5"/>
    <property type="match status" value="1"/>
</dbReference>
<keyword evidence="2 7" id="KW-0489">Methyltransferase</keyword>
<evidence type="ECO:0000256" key="6">
    <source>
        <dbReference type="ARBA" id="ARBA00047422"/>
    </source>
</evidence>
<dbReference type="EC" id="2.1.1.37" evidence="1"/>
<feature type="active site" evidence="7">
    <location>
        <position position="212"/>
    </location>
</feature>
<evidence type="ECO:0000313" key="9">
    <source>
        <dbReference type="EMBL" id="WIM05860.1"/>
    </source>
</evidence>
<dbReference type="Gene3D" id="3.90.120.30">
    <property type="match status" value="1"/>
</dbReference>
<name>A0AA49FMA0_9PROT</name>
<comment type="similarity">
    <text evidence="7">Belongs to the class I-like SAM-binding methyltransferase superfamily. C5-methyltransferase family.</text>
</comment>
<dbReference type="GO" id="GO:0003886">
    <property type="term" value="F:DNA (cytosine-5-)-methyltransferase activity"/>
    <property type="evidence" value="ECO:0007669"/>
    <property type="project" value="UniProtKB-EC"/>
</dbReference>
<protein>
    <recommendedName>
        <fullName evidence="1">DNA (cytosine-5-)-methyltransferase</fullName>
        <ecNumber evidence="1">2.1.1.37</ecNumber>
    </recommendedName>
</protein>
<evidence type="ECO:0000256" key="2">
    <source>
        <dbReference type="ARBA" id="ARBA00022603"/>
    </source>
</evidence>
<keyword evidence="3 7" id="KW-0808">Transferase</keyword>
<dbReference type="Proteomes" id="UP001234916">
    <property type="component" value="Chromosome"/>
</dbReference>
<keyword evidence="5" id="KW-0680">Restriction system</keyword>
<sequence>MKSYEVTKIGQHRGKPRLWLEGSKALLGGFLPGKRFEAKKDLDKQMLTLELSDSGCRIVSRKLKGERELPVIDINSGELLSVFDGIEAVRVVVQDGKIFILPLATEIAVKERLGRLKAKLDSGTPILVGSLSHGGGVLSHAIHAGLNEAGLEAKLAFANEIREELLEQASEMNEAWDGETLPLAAPMQELAFDTWAMNQLPKVEVLEAGLPCSGASVAGRAKRGLEHPEAHPDVGHLVVPFLAIIAKVQPAVILLENVKQYLTSASMCILRNQLRDFGYDLYEEVLQAAEWNALEHRERMCMVAVTRGLAFDFAGLVRPDRREQRIAEILDPVPEDASCWSRMEGLKAKQDRDKAEGKGFAMQIVTPFDTKCPTITKGYAKVRSTDPKLQHPSNPDLLRQFTPAEHARIKGIPERVVSGLSATLAHELLGQSICYEPFRAVGRLIGQVMKACGHAMTTPASTYRAAVAG</sequence>
<proteinExistence type="inferred from homology"/>
<accession>A0AA49FMA0</accession>
<dbReference type="PANTHER" id="PTHR46098:SF1">
    <property type="entry name" value="TRNA (CYTOSINE(38)-C(5))-METHYLTRANSFERASE"/>
    <property type="match status" value="1"/>
</dbReference>
<dbReference type="PANTHER" id="PTHR46098">
    <property type="entry name" value="TRNA (CYTOSINE(38)-C(5))-METHYLTRANSFERASE"/>
    <property type="match status" value="1"/>
</dbReference>
<dbReference type="SUPFAM" id="SSF53335">
    <property type="entry name" value="S-adenosyl-L-methionine-dependent methyltransferases"/>
    <property type="match status" value="1"/>
</dbReference>
<dbReference type="InterPro" id="IPR050750">
    <property type="entry name" value="C5-MTase"/>
</dbReference>
<reference evidence="9" key="1">
    <citation type="journal article" date="2023" name="Nat. Microbiol.">
        <title>Enrichment and characterization of a nitric oxide-reducing microbial community in a continuous bioreactor.</title>
        <authorList>
            <person name="Garrido-Amador P."/>
            <person name="Stortenbeker N."/>
            <person name="Wessels H.J.C.T."/>
            <person name="Speth D.R."/>
            <person name="Garcia-Heredia I."/>
            <person name="Kartal B."/>
        </authorList>
    </citation>
    <scope>NUCLEOTIDE SEQUENCE</scope>
    <source>
        <strain evidence="9">MAG1</strain>
    </source>
</reference>
<evidence type="ECO:0000256" key="1">
    <source>
        <dbReference type="ARBA" id="ARBA00011975"/>
    </source>
</evidence>
<dbReference type="GO" id="GO:0009307">
    <property type="term" value="P:DNA restriction-modification system"/>
    <property type="evidence" value="ECO:0007669"/>
    <property type="project" value="UniProtKB-KW"/>
</dbReference>
<organism evidence="9">
    <name type="scientific">Candidatus Nitricoxidivorans perseverans</name>
    <dbReference type="NCBI Taxonomy" id="2975601"/>
    <lineage>
        <taxon>Bacteria</taxon>
        <taxon>Pseudomonadati</taxon>
        <taxon>Pseudomonadota</taxon>
        <taxon>Betaproteobacteria</taxon>
        <taxon>Nitrosomonadales</taxon>
        <taxon>Sterolibacteriaceae</taxon>
        <taxon>Candidatus Nitricoxidivorans</taxon>
    </lineage>
</organism>
<dbReference type="AlphaFoldDB" id="A0AA49FMA0"/>
<dbReference type="Gene3D" id="3.40.50.150">
    <property type="entry name" value="Vaccinia Virus protein VP39"/>
    <property type="match status" value="1"/>
</dbReference>
<dbReference type="Pfam" id="PF00145">
    <property type="entry name" value="DNA_methylase"/>
    <property type="match status" value="1"/>
</dbReference>
<dbReference type="InterPro" id="IPR029063">
    <property type="entry name" value="SAM-dependent_MTases_sf"/>
</dbReference>
<comment type="catalytic activity">
    <reaction evidence="6">
        <text>a 2'-deoxycytidine in DNA + S-adenosyl-L-methionine = a 5-methyl-2'-deoxycytidine in DNA + S-adenosyl-L-homocysteine + H(+)</text>
        <dbReference type="Rhea" id="RHEA:13681"/>
        <dbReference type="Rhea" id="RHEA-COMP:11369"/>
        <dbReference type="Rhea" id="RHEA-COMP:11370"/>
        <dbReference type="ChEBI" id="CHEBI:15378"/>
        <dbReference type="ChEBI" id="CHEBI:57856"/>
        <dbReference type="ChEBI" id="CHEBI:59789"/>
        <dbReference type="ChEBI" id="CHEBI:85452"/>
        <dbReference type="ChEBI" id="CHEBI:85454"/>
        <dbReference type="EC" id="2.1.1.37"/>
    </reaction>
</comment>
<dbReference type="EMBL" id="CP107246">
    <property type="protein sequence ID" value="WIM05860.1"/>
    <property type="molecule type" value="Genomic_DNA"/>
</dbReference>
<dbReference type="InterPro" id="IPR001525">
    <property type="entry name" value="C5_MeTfrase"/>
</dbReference>
<keyword evidence="8" id="KW-0175">Coiled coil</keyword>
<dbReference type="KEGG" id="npv:OHM77_00800"/>
<evidence type="ECO:0000256" key="8">
    <source>
        <dbReference type="SAM" id="Coils"/>
    </source>
</evidence>
<evidence type="ECO:0000256" key="4">
    <source>
        <dbReference type="ARBA" id="ARBA00022691"/>
    </source>
</evidence>
<keyword evidence="4 7" id="KW-0949">S-adenosyl-L-methionine</keyword>
<dbReference type="GO" id="GO:0032259">
    <property type="term" value="P:methylation"/>
    <property type="evidence" value="ECO:0007669"/>
    <property type="project" value="UniProtKB-KW"/>
</dbReference>
<gene>
    <name evidence="9" type="ORF">OHM77_00800</name>
</gene>
<feature type="coiled-coil region" evidence="8">
    <location>
        <begin position="148"/>
        <end position="175"/>
    </location>
</feature>